<proteinExistence type="predicted"/>
<protein>
    <submittedName>
        <fullName evidence="1">Uncharacterized protein</fullName>
    </submittedName>
</protein>
<reference evidence="1 2" key="1">
    <citation type="submission" date="2016-08" db="EMBL/GenBank/DDBJ databases">
        <title>New Insights into Marine Group III Euryarchaeota, from dark to light.</title>
        <authorList>
            <person name="Haro-Moreno J.M."/>
            <person name="Rodriguez-Valera F."/>
            <person name="Lopez-Garcia P."/>
            <person name="Moreira D."/>
            <person name="Martin-Cuadrado A.B."/>
        </authorList>
    </citation>
    <scope>NUCLEOTIDE SEQUENCE [LARGE SCALE GENOMIC DNA]</scope>
    <source>
        <strain evidence="1">CG-Epi5</strain>
    </source>
</reference>
<name>A0A1J5TMB8_9ARCH</name>
<evidence type="ECO:0000313" key="1">
    <source>
        <dbReference type="EMBL" id="OIR22090.1"/>
    </source>
</evidence>
<dbReference type="Proteomes" id="UP000183686">
    <property type="component" value="Unassembled WGS sequence"/>
</dbReference>
<organism evidence="1 2">
    <name type="scientific">Marine Group III euryarchaeote CG-Epi5</name>
    <dbReference type="NCBI Taxonomy" id="1888999"/>
    <lineage>
        <taxon>Archaea</taxon>
        <taxon>Methanobacteriati</taxon>
        <taxon>Thermoplasmatota</taxon>
        <taxon>Thermoplasmata</taxon>
        <taxon>Candidatus Thermoprofundales</taxon>
    </lineage>
</organism>
<accession>A0A1J5TMB8</accession>
<evidence type="ECO:0000313" key="2">
    <source>
        <dbReference type="Proteomes" id="UP000183686"/>
    </source>
</evidence>
<sequence length="91" mass="10377">MLRQTFFLASFLGALNLYFAEDIVLQILSGILFVFSLGISIVWPEPLPPPPPPDLWSDVPEKKEREMKNCSNCGKAVDRKWSMCPYCSKRV</sequence>
<comment type="caution">
    <text evidence="1">The sequence shown here is derived from an EMBL/GenBank/DDBJ whole genome shotgun (WGS) entry which is preliminary data.</text>
</comment>
<dbReference type="EMBL" id="MIYW01000015">
    <property type="protein sequence ID" value="OIR22090.1"/>
    <property type="molecule type" value="Genomic_DNA"/>
</dbReference>
<dbReference type="AlphaFoldDB" id="A0A1J5TMB8"/>
<gene>
    <name evidence="1" type="ORF">BEU02_01785</name>
</gene>